<keyword evidence="3" id="KW-1185">Reference proteome</keyword>
<gene>
    <name evidence="2" type="ORF">TRITD_2Av1G187830</name>
</gene>
<sequence length="154" mass="16525">MDLVSGRVIQGCSPSWRGIKPPRFPLLLGSWAAAGSSAFPGCSCALAVCRNASAVVPFAKKKRKGYSVEPPDGEEEKDDVPDVIGGEVEDVDVEEEEVGEEDAGDDGNGFLYSGEVSLLSFPCELWVQLQSTVACGRMEEFCIFAPFLPSLYVL</sequence>
<feature type="compositionally biased region" description="Acidic residues" evidence="1">
    <location>
        <begin position="71"/>
        <end position="105"/>
    </location>
</feature>
<dbReference type="AlphaFoldDB" id="A0A9R1R8W9"/>
<accession>A0A9R1R8W9</accession>
<name>A0A9R1R8W9_TRITD</name>
<evidence type="ECO:0000313" key="2">
    <source>
        <dbReference type="EMBL" id="VAH32570.1"/>
    </source>
</evidence>
<evidence type="ECO:0000313" key="3">
    <source>
        <dbReference type="Proteomes" id="UP000324705"/>
    </source>
</evidence>
<dbReference type="Proteomes" id="UP000324705">
    <property type="component" value="Chromosome 2A"/>
</dbReference>
<dbReference type="Gramene" id="TRITD2Av1G187830.4">
    <property type="protein sequence ID" value="TRITD2Av1G187830.4"/>
    <property type="gene ID" value="TRITD2Av1G187830"/>
</dbReference>
<dbReference type="EMBL" id="LT934113">
    <property type="protein sequence ID" value="VAH32570.1"/>
    <property type="molecule type" value="Genomic_DNA"/>
</dbReference>
<feature type="region of interest" description="Disordered" evidence="1">
    <location>
        <begin position="62"/>
        <end position="105"/>
    </location>
</feature>
<organism evidence="2 3">
    <name type="scientific">Triticum turgidum subsp. durum</name>
    <name type="common">Durum wheat</name>
    <name type="synonym">Triticum durum</name>
    <dbReference type="NCBI Taxonomy" id="4567"/>
    <lineage>
        <taxon>Eukaryota</taxon>
        <taxon>Viridiplantae</taxon>
        <taxon>Streptophyta</taxon>
        <taxon>Embryophyta</taxon>
        <taxon>Tracheophyta</taxon>
        <taxon>Spermatophyta</taxon>
        <taxon>Magnoliopsida</taxon>
        <taxon>Liliopsida</taxon>
        <taxon>Poales</taxon>
        <taxon>Poaceae</taxon>
        <taxon>BOP clade</taxon>
        <taxon>Pooideae</taxon>
        <taxon>Triticodae</taxon>
        <taxon>Triticeae</taxon>
        <taxon>Triticinae</taxon>
        <taxon>Triticum</taxon>
    </lineage>
</organism>
<reference evidence="2 3" key="1">
    <citation type="submission" date="2017-09" db="EMBL/GenBank/DDBJ databases">
        <authorList>
            <consortium name="International Durum Wheat Genome Sequencing Consortium (IDWGSC)"/>
            <person name="Milanesi L."/>
        </authorList>
    </citation>
    <scope>NUCLEOTIDE SEQUENCE [LARGE SCALE GENOMIC DNA]</scope>
    <source>
        <strain evidence="3">cv. Svevo</strain>
    </source>
</reference>
<evidence type="ECO:0000256" key="1">
    <source>
        <dbReference type="SAM" id="MobiDB-lite"/>
    </source>
</evidence>
<protein>
    <submittedName>
        <fullName evidence="2">Uncharacterized protein</fullName>
    </submittedName>
</protein>
<proteinExistence type="predicted"/>